<feature type="compositionally biased region" description="Polar residues" evidence="1">
    <location>
        <begin position="310"/>
        <end position="324"/>
    </location>
</feature>
<proteinExistence type="predicted"/>
<feature type="compositionally biased region" description="Polar residues" evidence="1">
    <location>
        <begin position="365"/>
        <end position="427"/>
    </location>
</feature>
<feature type="region of interest" description="Disordered" evidence="1">
    <location>
        <begin position="189"/>
        <end position="260"/>
    </location>
</feature>
<gene>
    <name evidence="2" type="ORF">XNOV1_A022574</name>
</gene>
<protein>
    <submittedName>
        <fullName evidence="2">Coiled-coil domain-containing protein 24 isoform X2</fullName>
    </submittedName>
</protein>
<feature type="region of interest" description="Disordered" evidence="1">
    <location>
        <begin position="65"/>
        <end position="85"/>
    </location>
</feature>
<evidence type="ECO:0000313" key="3">
    <source>
        <dbReference type="Proteomes" id="UP001178508"/>
    </source>
</evidence>
<reference evidence="2" key="1">
    <citation type="submission" date="2023-08" db="EMBL/GenBank/DDBJ databases">
        <authorList>
            <person name="Alioto T."/>
            <person name="Alioto T."/>
            <person name="Gomez Garrido J."/>
        </authorList>
    </citation>
    <scope>NUCLEOTIDE SEQUENCE</scope>
</reference>
<evidence type="ECO:0000256" key="1">
    <source>
        <dbReference type="SAM" id="MobiDB-lite"/>
    </source>
</evidence>
<organism evidence="2 3">
    <name type="scientific">Xyrichtys novacula</name>
    <name type="common">Pearly razorfish</name>
    <name type="synonym">Hemipteronotus novacula</name>
    <dbReference type="NCBI Taxonomy" id="13765"/>
    <lineage>
        <taxon>Eukaryota</taxon>
        <taxon>Metazoa</taxon>
        <taxon>Chordata</taxon>
        <taxon>Craniata</taxon>
        <taxon>Vertebrata</taxon>
        <taxon>Euteleostomi</taxon>
        <taxon>Actinopterygii</taxon>
        <taxon>Neopterygii</taxon>
        <taxon>Teleostei</taxon>
        <taxon>Neoteleostei</taxon>
        <taxon>Acanthomorphata</taxon>
        <taxon>Eupercaria</taxon>
        <taxon>Labriformes</taxon>
        <taxon>Labridae</taxon>
        <taxon>Xyrichtys</taxon>
    </lineage>
</organism>
<name>A0AAV1GH83_XYRNO</name>
<dbReference type="AlphaFoldDB" id="A0AAV1GH83"/>
<sequence>MLPPDGSQLWCPSQSLWNLIAEHVPGSELSKIRSALGPAFVDMYKDKHTEAEKWYSVWQASQQGNFGSRAGTPHPHQQGSPLTDPPAVKELLRAEVKMLLQTLGERVSRLGRTVLMEEYEELRRLVKYFKEEIKQRCMSQAEKSEPTLSELRELRGAIQMDLELYPSSLAASPSRASPLPAKDLKNRLSAGQKVPRGSMQDLSTTPAPKPHSLPSLCQTKPRPPLNAPPNKTSASVKLINSPSLCRTPGQQRSALAASGRRKIRTPICNRIASSGHLDSLSNATVPGPDRDQIKDETPHDCSASPEQDRSCMSSPSFQIENARNSPVHDTHQPPHSRIHSPSRKSDLPPQPERNRRPALRLGHINTITSSSRGDAGTYSSNATDHPVSAKSNLTTQSGQQNHGEEGSTASAPSQSGKEKSSNGNNTSDKGHFDAEVSQQPGQAVKCIQTESRQINRLFFATPKKQHKGSRNQQRRVQEAKTELEFIGKFHQPVPPPRVST</sequence>
<dbReference type="Proteomes" id="UP001178508">
    <property type="component" value="Chromosome 14"/>
</dbReference>
<evidence type="ECO:0000313" key="2">
    <source>
        <dbReference type="EMBL" id="CAJ1072793.1"/>
    </source>
</evidence>
<dbReference type="PANTHER" id="PTHR28601">
    <property type="entry name" value="COILED-COIL DOMAIN-CONTAINING PROTEIN 24"/>
    <property type="match status" value="1"/>
</dbReference>
<keyword evidence="3" id="KW-1185">Reference proteome</keyword>
<dbReference type="EMBL" id="OY660877">
    <property type="protein sequence ID" value="CAJ1072793.1"/>
    <property type="molecule type" value="Genomic_DNA"/>
</dbReference>
<dbReference type="PANTHER" id="PTHR28601:SF1">
    <property type="entry name" value="COILED-COIL DOMAIN-CONTAINING PROTEIN 24"/>
    <property type="match status" value="1"/>
</dbReference>
<feature type="compositionally biased region" description="Basic and acidic residues" evidence="1">
    <location>
        <begin position="288"/>
        <end position="299"/>
    </location>
</feature>
<dbReference type="Pfam" id="PF15669">
    <property type="entry name" value="CCDC24"/>
    <property type="match status" value="1"/>
</dbReference>
<feature type="region of interest" description="Disordered" evidence="1">
    <location>
        <begin position="277"/>
        <end position="443"/>
    </location>
</feature>
<feature type="compositionally biased region" description="Polar residues" evidence="1">
    <location>
        <begin position="229"/>
        <end position="253"/>
    </location>
</feature>
<accession>A0AAV1GH83</accession>
<dbReference type="InterPro" id="IPR031367">
    <property type="entry name" value="CCDC24"/>
</dbReference>